<keyword evidence="1" id="KW-0547">Nucleotide-binding</keyword>
<dbReference type="GO" id="GO:0005524">
    <property type="term" value="F:ATP binding"/>
    <property type="evidence" value="ECO:0007669"/>
    <property type="project" value="UniProtKB-KW"/>
</dbReference>
<dbReference type="Pfam" id="PF02626">
    <property type="entry name" value="CT_A_B"/>
    <property type="match status" value="1"/>
</dbReference>
<evidence type="ECO:0000313" key="5">
    <source>
        <dbReference type="EMBL" id="TSH96673.1"/>
    </source>
</evidence>
<dbReference type="GO" id="GO:0016787">
    <property type="term" value="F:hydrolase activity"/>
    <property type="evidence" value="ECO:0007669"/>
    <property type="project" value="UniProtKB-KW"/>
</dbReference>
<dbReference type="PANTHER" id="PTHR43309">
    <property type="entry name" value="5-OXOPROLINASE SUBUNIT C"/>
    <property type="match status" value="1"/>
</dbReference>
<keyword evidence="2" id="KW-0378">Hydrolase</keyword>
<evidence type="ECO:0000256" key="2">
    <source>
        <dbReference type="ARBA" id="ARBA00022801"/>
    </source>
</evidence>
<dbReference type="EMBL" id="VLTJ01000014">
    <property type="protein sequence ID" value="TSH96673.1"/>
    <property type="molecule type" value="Genomic_DNA"/>
</dbReference>
<keyword evidence="5" id="KW-0808">Transferase</keyword>
<evidence type="ECO:0000256" key="3">
    <source>
        <dbReference type="ARBA" id="ARBA00022840"/>
    </source>
</evidence>
<dbReference type="InterPro" id="IPR003778">
    <property type="entry name" value="CT_A_B"/>
</dbReference>
<dbReference type="NCBIfam" id="TIGR00724">
    <property type="entry name" value="urea_amlyse_rel"/>
    <property type="match status" value="1"/>
</dbReference>
<dbReference type="SMART" id="SM00797">
    <property type="entry name" value="AHS2"/>
    <property type="match status" value="1"/>
</dbReference>
<name>A0A556AUQ3_9BURK</name>
<organism evidence="5 6">
    <name type="scientific">Verticiella sediminum</name>
    <dbReference type="NCBI Taxonomy" id="1247510"/>
    <lineage>
        <taxon>Bacteria</taxon>
        <taxon>Pseudomonadati</taxon>
        <taxon>Pseudomonadota</taxon>
        <taxon>Betaproteobacteria</taxon>
        <taxon>Burkholderiales</taxon>
        <taxon>Alcaligenaceae</taxon>
        <taxon>Verticiella</taxon>
    </lineage>
</organism>
<dbReference type="InterPro" id="IPR052708">
    <property type="entry name" value="PxpC"/>
</dbReference>
<feature type="domain" description="Carboxyltransferase" evidence="4">
    <location>
        <begin position="38"/>
        <end position="319"/>
    </location>
</feature>
<evidence type="ECO:0000313" key="6">
    <source>
        <dbReference type="Proteomes" id="UP000318405"/>
    </source>
</evidence>
<evidence type="ECO:0000259" key="4">
    <source>
        <dbReference type="SMART" id="SM00797"/>
    </source>
</evidence>
<dbReference type="AlphaFoldDB" id="A0A556AUQ3"/>
<keyword evidence="3" id="KW-0067">ATP-binding</keyword>
<protein>
    <submittedName>
        <fullName evidence="5">Biotin-dependent carboxyltransferase family protein</fullName>
    </submittedName>
</protein>
<keyword evidence="6" id="KW-1185">Reference proteome</keyword>
<dbReference type="InterPro" id="IPR029000">
    <property type="entry name" value="Cyclophilin-like_dom_sf"/>
</dbReference>
<dbReference type="Proteomes" id="UP000318405">
    <property type="component" value="Unassembled WGS sequence"/>
</dbReference>
<dbReference type="SUPFAM" id="SSF50891">
    <property type="entry name" value="Cyclophilin-like"/>
    <property type="match status" value="1"/>
</dbReference>
<evidence type="ECO:0000256" key="1">
    <source>
        <dbReference type="ARBA" id="ARBA00022741"/>
    </source>
</evidence>
<dbReference type="Gene3D" id="2.40.100.10">
    <property type="entry name" value="Cyclophilin-like"/>
    <property type="match status" value="1"/>
</dbReference>
<accession>A0A556AUQ3</accession>
<gene>
    <name evidence="5" type="ORF">FOZ76_08720</name>
</gene>
<dbReference type="PANTHER" id="PTHR43309:SF4">
    <property type="entry name" value="CARBOXYLTRANSFERASE DOMAIN-CONTAINING PROTEIN"/>
    <property type="match status" value="1"/>
</dbReference>
<dbReference type="GO" id="GO:0016740">
    <property type="term" value="F:transferase activity"/>
    <property type="evidence" value="ECO:0007669"/>
    <property type="project" value="UniProtKB-KW"/>
</dbReference>
<reference evidence="5 6" key="1">
    <citation type="submission" date="2019-07" db="EMBL/GenBank/DDBJ databases">
        <title>Qingshengfaniella alkalisoli gen. nov., sp. nov., isolated from saline soil.</title>
        <authorList>
            <person name="Xu L."/>
            <person name="Huang X.-X."/>
            <person name="Sun J.-Q."/>
        </authorList>
    </citation>
    <scope>NUCLEOTIDE SEQUENCE [LARGE SCALE GENOMIC DNA]</scope>
    <source>
        <strain evidence="5 6">DSM 27279</strain>
    </source>
</reference>
<sequence length="324" mass="35009">MGAHTGDATQAEPACGLRVIKSGPLSLLQDGGRRGWQHIGVSPAGPMDPYAAAWANRLLDNPRNTSVVEMALGGVAFAVEVDTWLAVTGADMPLTLDGRRLAGWSRFAVRRGQHLVLGYARWGQRAYLAAVGGFAATPVLGSVATHVQDGLGGLHGDGAPLRRDDWLACAPAPHAHRHRARPVAELVPDYARNAVIRVIPNLGEGAFEPDAMERFYGQPWEVSVDSDRKGIRLKGERPLSAPARQWSQGMVWGAIQVPPDGQPIVLAADRQTMGGYPVIGFVHPLDFGRVCQARPKEPVRFLPTTQEEAEADLRASTQLRLRRT</sequence>
<dbReference type="OrthoDB" id="9768696at2"/>
<proteinExistence type="predicted"/>
<comment type="caution">
    <text evidence="5">The sequence shown here is derived from an EMBL/GenBank/DDBJ whole genome shotgun (WGS) entry which is preliminary data.</text>
</comment>